<name>A0A5E7KDW6_PSEFL</name>
<dbReference type="Proteomes" id="UP000349468">
    <property type="component" value="Unassembled WGS sequence"/>
</dbReference>
<dbReference type="CDD" id="cd07557">
    <property type="entry name" value="trimeric_dUTPase"/>
    <property type="match status" value="1"/>
</dbReference>
<dbReference type="InterPro" id="IPR011962">
    <property type="entry name" value="dCTP_deaminase"/>
</dbReference>
<dbReference type="NCBIfam" id="TIGR02274">
    <property type="entry name" value="dCTP_deam"/>
    <property type="match status" value="1"/>
</dbReference>
<dbReference type="AlphaFoldDB" id="A0A5E7KDW6"/>
<gene>
    <name evidence="3" type="primary">dcd_1</name>
    <name evidence="3" type="ORF">PS870_02717</name>
</gene>
<dbReference type="InterPro" id="IPR036157">
    <property type="entry name" value="dUTPase-like_sf"/>
</dbReference>
<sequence length="183" mass="19749">MLSDKDLQLALIDGSLVVESEKNLTVRPGSICLHLSNDLLFYEVSLSSVDFSRPETYPKLVRKKICDVDGYTLKPSEFVLVATLEKVGLSEALGGSLSNLSGLARLGLNVLLSTHVAPGYGGNKARAFTLEVYNNAPFAVVLRPGMRICHLVLHKMASPASIGYDDFVPGKYELAPSGSEYMG</sequence>
<keyword evidence="2" id="KW-0546">Nucleotide metabolism</keyword>
<dbReference type="RefSeq" id="WP_154912446.1">
    <property type="nucleotide sequence ID" value="NZ_CABVIK010000008.1"/>
</dbReference>
<evidence type="ECO:0000256" key="2">
    <source>
        <dbReference type="ARBA" id="ARBA00023080"/>
    </source>
</evidence>
<dbReference type="Pfam" id="PF22769">
    <property type="entry name" value="DCD"/>
    <property type="match status" value="1"/>
</dbReference>
<dbReference type="GO" id="GO:0006229">
    <property type="term" value="P:dUTP biosynthetic process"/>
    <property type="evidence" value="ECO:0007669"/>
    <property type="project" value="InterPro"/>
</dbReference>
<dbReference type="GO" id="GO:0008829">
    <property type="term" value="F:dCTP deaminase activity"/>
    <property type="evidence" value="ECO:0007669"/>
    <property type="project" value="UniProtKB-EC"/>
</dbReference>
<dbReference type="EC" id="3.5.4.13" evidence="3"/>
<accession>A0A5E7KDW6</accession>
<dbReference type="InterPro" id="IPR033704">
    <property type="entry name" value="dUTPase_trimeric"/>
</dbReference>
<keyword evidence="1 3" id="KW-0378">Hydrolase</keyword>
<proteinExistence type="predicted"/>
<dbReference type="Gene3D" id="2.70.40.10">
    <property type="match status" value="1"/>
</dbReference>
<dbReference type="EMBL" id="CABVIK010000008">
    <property type="protein sequence ID" value="VVO99085.1"/>
    <property type="molecule type" value="Genomic_DNA"/>
</dbReference>
<dbReference type="SUPFAM" id="SSF51283">
    <property type="entry name" value="dUTPase-like"/>
    <property type="match status" value="1"/>
</dbReference>
<evidence type="ECO:0000313" key="3">
    <source>
        <dbReference type="EMBL" id="VVO99085.1"/>
    </source>
</evidence>
<evidence type="ECO:0000256" key="1">
    <source>
        <dbReference type="ARBA" id="ARBA00022801"/>
    </source>
</evidence>
<organism evidence="3 4">
    <name type="scientific">Pseudomonas fluorescens</name>
    <dbReference type="NCBI Taxonomy" id="294"/>
    <lineage>
        <taxon>Bacteria</taxon>
        <taxon>Pseudomonadati</taxon>
        <taxon>Pseudomonadota</taxon>
        <taxon>Gammaproteobacteria</taxon>
        <taxon>Pseudomonadales</taxon>
        <taxon>Pseudomonadaceae</taxon>
        <taxon>Pseudomonas</taxon>
    </lineage>
</organism>
<protein>
    <submittedName>
        <fullName evidence="3">dCTP deaminase</fullName>
        <ecNumber evidence="3">3.5.4.13</ecNumber>
    </submittedName>
</protein>
<evidence type="ECO:0000313" key="4">
    <source>
        <dbReference type="Proteomes" id="UP000349468"/>
    </source>
</evidence>
<reference evidence="3 4" key="1">
    <citation type="submission" date="2019-09" db="EMBL/GenBank/DDBJ databases">
        <authorList>
            <person name="Chandra G."/>
            <person name="Truman W A."/>
        </authorList>
    </citation>
    <scope>NUCLEOTIDE SEQUENCE [LARGE SCALE GENOMIC DNA]</scope>
    <source>
        <strain evidence="3">PS870</strain>
    </source>
</reference>
<dbReference type="PANTHER" id="PTHR42680">
    <property type="entry name" value="DCTP DEAMINASE"/>
    <property type="match status" value="1"/>
</dbReference>
<dbReference type="PANTHER" id="PTHR42680:SF3">
    <property type="entry name" value="DCTP DEAMINASE"/>
    <property type="match status" value="1"/>
</dbReference>